<keyword evidence="3" id="KW-0238">DNA-binding</keyword>
<evidence type="ECO:0000256" key="5">
    <source>
        <dbReference type="ARBA" id="ARBA00023242"/>
    </source>
</evidence>
<evidence type="ECO:0000256" key="2">
    <source>
        <dbReference type="ARBA" id="ARBA00023015"/>
    </source>
</evidence>
<keyword evidence="7" id="KW-1185">Reference proteome</keyword>
<comment type="subcellular location">
    <subcellularLocation>
        <location evidence="1">Nucleus</location>
    </subcellularLocation>
</comment>
<keyword evidence="2" id="KW-0805">Transcription regulation</keyword>
<gene>
    <name evidence="6" type="ORF">QQS21_000681</name>
</gene>
<dbReference type="PANTHER" id="PTHR46910">
    <property type="entry name" value="TRANSCRIPTION FACTOR PDR1"/>
    <property type="match status" value="1"/>
</dbReference>
<comment type="caution">
    <text evidence="6">The sequence shown here is derived from an EMBL/GenBank/DDBJ whole genome shotgun (WGS) entry which is preliminary data.</text>
</comment>
<dbReference type="InterPro" id="IPR050987">
    <property type="entry name" value="AtrR-like"/>
</dbReference>
<dbReference type="Proteomes" id="UP001251528">
    <property type="component" value="Unassembled WGS sequence"/>
</dbReference>
<organism evidence="6 7">
    <name type="scientific">Conoideocrella luteorostrata</name>
    <dbReference type="NCBI Taxonomy" id="1105319"/>
    <lineage>
        <taxon>Eukaryota</taxon>
        <taxon>Fungi</taxon>
        <taxon>Dikarya</taxon>
        <taxon>Ascomycota</taxon>
        <taxon>Pezizomycotina</taxon>
        <taxon>Sordariomycetes</taxon>
        <taxon>Hypocreomycetidae</taxon>
        <taxon>Hypocreales</taxon>
        <taxon>Clavicipitaceae</taxon>
        <taxon>Conoideocrella</taxon>
    </lineage>
</organism>
<dbReference type="EMBL" id="JASWJB010000006">
    <property type="protein sequence ID" value="KAK2616439.1"/>
    <property type="molecule type" value="Genomic_DNA"/>
</dbReference>
<protein>
    <recommendedName>
        <fullName evidence="8">Transcription factor domain-containing protein</fullName>
    </recommendedName>
</protein>
<keyword evidence="4" id="KW-0804">Transcription</keyword>
<evidence type="ECO:0000256" key="4">
    <source>
        <dbReference type="ARBA" id="ARBA00023163"/>
    </source>
</evidence>
<dbReference type="GO" id="GO:0003677">
    <property type="term" value="F:DNA binding"/>
    <property type="evidence" value="ECO:0007669"/>
    <property type="project" value="UniProtKB-KW"/>
</dbReference>
<reference evidence="6" key="1">
    <citation type="submission" date="2023-06" db="EMBL/GenBank/DDBJ databases">
        <title>Conoideocrella luteorostrata (Hypocreales: Clavicipitaceae), a potential biocontrol fungus for elongate hemlock scale in United States Christmas tree production areas.</title>
        <authorList>
            <person name="Barrett H."/>
            <person name="Lovett B."/>
            <person name="Macias A.M."/>
            <person name="Stajich J.E."/>
            <person name="Kasson M.T."/>
        </authorList>
    </citation>
    <scope>NUCLEOTIDE SEQUENCE</scope>
    <source>
        <strain evidence="6">ARSEF 14590</strain>
    </source>
</reference>
<evidence type="ECO:0000313" key="7">
    <source>
        <dbReference type="Proteomes" id="UP001251528"/>
    </source>
</evidence>
<dbReference type="CDD" id="cd12148">
    <property type="entry name" value="fungal_TF_MHR"/>
    <property type="match status" value="1"/>
</dbReference>
<keyword evidence="5" id="KW-0539">Nucleus</keyword>
<evidence type="ECO:0000313" key="6">
    <source>
        <dbReference type="EMBL" id="KAK2616439.1"/>
    </source>
</evidence>
<dbReference type="AlphaFoldDB" id="A0AAJ0D1K0"/>
<evidence type="ECO:0000256" key="1">
    <source>
        <dbReference type="ARBA" id="ARBA00004123"/>
    </source>
</evidence>
<dbReference type="PANTHER" id="PTHR46910:SF37">
    <property type="entry name" value="ZN(II)2CYS6 TRANSCRIPTION FACTOR (EUROFUNG)"/>
    <property type="match status" value="1"/>
</dbReference>
<dbReference type="GO" id="GO:0003700">
    <property type="term" value="F:DNA-binding transcription factor activity"/>
    <property type="evidence" value="ECO:0007669"/>
    <property type="project" value="InterPro"/>
</dbReference>
<evidence type="ECO:0008006" key="8">
    <source>
        <dbReference type="Google" id="ProtNLM"/>
    </source>
</evidence>
<name>A0AAJ0D1K0_9HYPO</name>
<dbReference type="GO" id="GO:0005634">
    <property type="term" value="C:nucleus"/>
    <property type="evidence" value="ECO:0007669"/>
    <property type="project" value="UniProtKB-SubCell"/>
</dbReference>
<evidence type="ECO:0000256" key="3">
    <source>
        <dbReference type="ARBA" id="ARBA00023125"/>
    </source>
</evidence>
<sequence length="306" mass="34400">MSHAQRRRLHTRKLFWLCYMYDKDLCLISGQPPFLASEYCDLSAPDHSIDDAQESHGEGALGGVAGQRLLFFFATDPRLAILKDRVFRLLYAPAALAIMEGELLTRIRQLDDDLENWRLSIGSEIRPTLSIARKSARVLPFSLEHLTTTHLQLEYNYLLTMIHTTVRRLGAHQGVDKSLPDDLHSVMHSSIDLALGAARSNILVVGEPVASSEGIYWHNLFYPLVAAMSLFVNILVHPLTAQASADREWLTRASDIIARTGKRFCVSHSENKYIELAELFLKELARLADHAIVKSQRQLGSCIGLE</sequence>
<accession>A0AAJ0D1K0</accession>
<proteinExistence type="predicted"/>